<dbReference type="AlphaFoldDB" id="A0A812GR12"/>
<accession>A0A812GR12</accession>
<name>A0A812GR12_9DINO</name>
<gene>
    <name evidence="1" type="ORF">SNAT2548_LOCUS562</name>
</gene>
<keyword evidence="2" id="KW-1185">Reference proteome</keyword>
<sequence length="88" mass="10002">MGHVPHIKVDVQRSVDMTYQEKFCTCSQAELRAMPDGVLDKVKSFFAALTMDDAWTPVRDEDGEIIYGVLASGMNNLNLSWWPHLFAR</sequence>
<dbReference type="Proteomes" id="UP000604046">
    <property type="component" value="Unassembled WGS sequence"/>
</dbReference>
<protein>
    <submittedName>
        <fullName evidence="1">Uncharacterized protein</fullName>
    </submittedName>
</protein>
<evidence type="ECO:0000313" key="1">
    <source>
        <dbReference type="EMBL" id="CAE6923817.1"/>
    </source>
</evidence>
<dbReference type="EMBL" id="CAJNDS010000027">
    <property type="protein sequence ID" value="CAE6923817.1"/>
    <property type="molecule type" value="Genomic_DNA"/>
</dbReference>
<organism evidence="1 2">
    <name type="scientific">Symbiodinium natans</name>
    <dbReference type="NCBI Taxonomy" id="878477"/>
    <lineage>
        <taxon>Eukaryota</taxon>
        <taxon>Sar</taxon>
        <taxon>Alveolata</taxon>
        <taxon>Dinophyceae</taxon>
        <taxon>Suessiales</taxon>
        <taxon>Symbiodiniaceae</taxon>
        <taxon>Symbiodinium</taxon>
    </lineage>
</organism>
<comment type="caution">
    <text evidence="1">The sequence shown here is derived from an EMBL/GenBank/DDBJ whole genome shotgun (WGS) entry which is preliminary data.</text>
</comment>
<reference evidence="1" key="1">
    <citation type="submission" date="2021-02" db="EMBL/GenBank/DDBJ databases">
        <authorList>
            <person name="Dougan E. K."/>
            <person name="Rhodes N."/>
            <person name="Thang M."/>
            <person name="Chan C."/>
        </authorList>
    </citation>
    <scope>NUCLEOTIDE SEQUENCE</scope>
</reference>
<dbReference type="OrthoDB" id="10267592at2759"/>
<evidence type="ECO:0000313" key="2">
    <source>
        <dbReference type="Proteomes" id="UP000604046"/>
    </source>
</evidence>
<proteinExistence type="predicted"/>